<protein>
    <submittedName>
        <fullName evidence="2">Uncharacterized protein</fullName>
    </submittedName>
</protein>
<name>A0A803M9T6_CHEQI</name>
<dbReference type="Proteomes" id="UP000596660">
    <property type="component" value="Unplaced"/>
</dbReference>
<feature type="compositionally biased region" description="Polar residues" evidence="1">
    <location>
        <begin position="68"/>
        <end position="86"/>
    </location>
</feature>
<evidence type="ECO:0000256" key="1">
    <source>
        <dbReference type="SAM" id="MobiDB-lite"/>
    </source>
</evidence>
<dbReference type="Gramene" id="AUR62025662-RA">
    <property type="protein sequence ID" value="AUR62025662-RA:cds"/>
    <property type="gene ID" value="AUR62025662"/>
</dbReference>
<keyword evidence="3" id="KW-1185">Reference proteome</keyword>
<organism evidence="2 3">
    <name type="scientific">Chenopodium quinoa</name>
    <name type="common">Quinoa</name>
    <dbReference type="NCBI Taxonomy" id="63459"/>
    <lineage>
        <taxon>Eukaryota</taxon>
        <taxon>Viridiplantae</taxon>
        <taxon>Streptophyta</taxon>
        <taxon>Embryophyta</taxon>
        <taxon>Tracheophyta</taxon>
        <taxon>Spermatophyta</taxon>
        <taxon>Magnoliopsida</taxon>
        <taxon>eudicotyledons</taxon>
        <taxon>Gunneridae</taxon>
        <taxon>Pentapetalae</taxon>
        <taxon>Caryophyllales</taxon>
        <taxon>Chenopodiaceae</taxon>
        <taxon>Chenopodioideae</taxon>
        <taxon>Atripliceae</taxon>
        <taxon>Chenopodium</taxon>
    </lineage>
</organism>
<feature type="region of interest" description="Disordered" evidence="1">
    <location>
        <begin position="1"/>
        <end position="44"/>
    </location>
</feature>
<accession>A0A803M9T6</accession>
<dbReference type="EnsemblPlants" id="AUR62025662-RA">
    <property type="protein sequence ID" value="AUR62025662-RA:cds"/>
    <property type="gene ID" value="AUR62025662"/>
</dbReference>
<evidence type="ECO:0000313" key="3">
    <source>
        <dbReference type="Proteomes" id="UP000596660"/>
    </source>
</evidence>
<dbReference type="OMA" id="IERCCNC"/>
<feature type="region of interest" description="Disordered" evidence="1">
    <location>
        <begin position="62"/>
        <end position="86"/>
    </location>
</feature>
<dbReference type="AlphaFoldDB" id="A0A803M9T6"/>
<reference evidence="2" key="1">
    <citation type="journal article" date="2017" name="Nature">
        <title>The genome of Chenopodium quinoa.</title>
        <authorList>
            <person name="Jarvis D.E."/>
            <person name="Ho Y.S."/>
            <person name="Lightfoot D.J."/>
            <person name="Schmoeckel S.M."/>
            <person name="Li B."/>
            <person name="Borm T.J.A."/>
            <person name="Ohyanagi H."/>
            <person name="Mineta K."/>
            <person name="Michell C.T."/>
            <person name="Saber N."/>
            <person name="Kharbatia N.M."/>
            <person name="Rupper R.R."/>
            <person name="Sharp A.R."/>
            <person name="Dally N."/>
            <person name="Boughton B.A."/>
            <person name="Woo Y.H."/>
            <person name="Gao G."/>
            <person name="Schijlen E.G.W.M."/>
            <person name="Guo X."/>
            <person name="Momin A.A."/>
            <person name="Negrao S."/>
            <person name="Al-Babili S."/>
            <person name="Gehring C."/>
            <person name="Roessner U."/>
            <person name="Jung C."/>
            <person name="Murphy K."/>
            <person name="Arold S.T."/>
            <person name="Gojobori T."/>
            <person name="van der Linden C.G."/>
            <person name="van Loo E.N."/>
            <person name="Jellen E.N."/>
            <person name="Maughan P.J."/>
            <person name="Tester M."/>
        </authorList>
    </citation>
    <scope>NUCLEOTIDE SEQUENCE [LARGE SCALE GENOMIC DNA]</scope>
    <source>
        <strain evidence="2">cv. PI 614886</strain>
    </source>
</reference>
<proteinExistence type="predicted"/>
<evidence type="ECO:0000313" key="2">
    <source>
        <dbReference type="EnsemblPlants" id="AUR62025662-RA:cds"/>
    </source>
</evidence>
<reference evidence="2" key="2">
    <citation type="submission" date="2021-03" db="UniProtKB">
        <authorList>
            <consortium name="EnsemblPlants"/>
        </authorList>
    </citation>
    <scope>IDENTIFICATION</scope>
</reference>
<sequence length="119" mass="12947">MKDEEDEVRSASSSPIPVSTGPDNLKYSFSSLPSPSPPLSPPGSSNLLAEKLYLLQDTKVSKSKKASPISSFSLDHSQPADNSSSQPLSCLLELLEWFALRCCSCCDWNLNPPSKLHHN</sequence>